<dbReference type="GO" id="GO:0008801">
    <property type="term" value="F:beta-phosphoglucomutase activity"/>
    <property type="evidence" value="ECO:0007669"/>
    <property type="project" value="UniProtKB-EC"/>
</dbReference>
<feature type="binding site" evidence="4">
    <location>
        <position position="170"/>
    </location>
    <ligand>
        <name>Mg(2+)</name>
        <dbReference type="ChEBI" id="CHEBI:18420"/>
    </ligand>
</feature>
<dbReference type="InterPro" id="IPR023214">
    <property type="entry name" value="HAD_sf"/>
</dbReference>
<dbReference type="InterPro" id="IPR041492">
    <property type="entry name" value="HAD_2"/>
</dbReference>
<evidence type="ECO:0000313" key="7">
    <source>
        <dbReference type="Proteomes" id="UP000435036"/>
    </source>
</evidence>
<dbReference type="NCBIfam" id="TIGR01509">
    <property type="entry name" value="HAD-SF-IA-v3"/>
    <property type="match status" value="1"/>
</dbReference>
<gene>
    <name evidence="6" type="primary">pgmB</name>
    <name evidence="6" type="ORF">GQF63_18070</name>
</gene>
<name>A0A6N8L2H8_9SPHI</name>
<feature type="binding site" evidence="3">
    <location>
        <begin position="44"/>
        <end position="49"/>
    </location>
    <ligand>
        <name>substrate</name>
    </ligand>
</feature>
<feature type="binding site" evidence="3">
    <location>
        <position position="145"/>
    </location>
    <ligand>
        <name>substrate</name>
    </ligand>
</feature>
<dbReference type="GO" id="GO:0005975">
    <property type="term" value="P:carbohydrate metabolic process"/>
    <property type="evidence" value="ECO:0007669"/>
    <property type="project" value="InterPro"/>
</dbReference>
<evidence type="ECO:0000256" key="3">
    <source>
        <dbReference type="PIRSR" id="PIRSR610972-2"/>
    </source>
</evidence>
<dbReference type="SUPFAM" id="SSF56784">
    <property type="entry name" value="HAD-like"/>
    <property type="match status" value="1"/>
</dbReference>
<organism evidence="6 7">
    <name type="scientific">Sphingobacterium humi</name>
    <dbReference type="NCBI Taxonomy" id="1796905"/>
    <lineage>
        <taxon>Bacteria</taxon>
        <taxon>Pseudomonadati</taxon>
        <taxon>Bacteroidota</taxon>
        <taxon>Sphingobacteriia</taxon>
        <taxon>Sphingobacteriales</taxon>
        <taxon>Sphingobacteriaceae</taxon>
        <taxon>Sphingobacterium</taxon>
    </lineage>
</organism>
<dbReference type="InterPro" id="IPR023198">
    <property type="entry name" value="PGP-like_dom2"/>
</dbReference>
<evidence type="ECO:0000256" key="1">
    <source>
        <dbReference type="ARBA" id="ARBA00006171"/>
    </source>
</evidence>
<feature type="binding site" evidence="3">
    <location>
        <begin position="9"/>
        <end position="11"/>
    </location>
    <ligand>
        <name>substrate</name>
    </ligand>
</feature>
<dbReference type="SFLD" id="SFLDG01129">
    <property type="entry name" value="C1.5:_HAD__Beta-PGM__Phosphata"/>
    <property type="match status" value="1"/>
</dbReference>
<dbReference type="GO" id="GO:0050308">
    <property type="term" value="F:sugar-phosphatase activity"/>
    <property type="evidence" value="ECO:0007669"/>
    <property type="project" value="TreeGrafter"/>
</dbReference>
<dbReference type="NCBIfam" id="TIGR02009">
    <property type="entry name" value="PGMB-YQAB-SF"/>
    <property type="match status" value="1"/>
</dbReference>
<reference evidence="6 7" key="1">
    <citation type="submission" date="2019-12" db="EMBL/GenBank/DDBJ databases">
        <authorList>
            <person name="Dong K."/>
        </authorList>
    </citation>
    <scope>NUCLEOTIDE SEQUENCE [LARGE SCALE GENOMIC DNA]</scope>
    <source>
        <strain evidence="6 7">JCM 31225</strain>
    </source>
</reference>
<keyword evidence="7" id="KW-1185">Reference proteome</keyword>
<dbReference type="EC" id="5.4.2.6" evidence="6"/>
<dbReference type="Pfam" id="PF13419">
    <property type="entry name" value="HAD_2"/>
    <property type="match status" value="1"/>
</dbReference>
<dbReference type="Gene3D" id="1.10.150.240">
    <property type="entry name" value="Putative phosphatase, domain 2"/>
    <property type="match status" value="1"/>
</dbReference>
<evidence type="ECO:0000256" key="2">
    <source>
        <dbReference type="PIRSR" id="PIRSR610972-1"/>
    </source>
</evidence>
<feature type="site" description="Important for catalytic activity and assists the phosphoryl transfer reaction to Asp8 by balancing charge and orienting the reacting groups" evidence="5">
    <location>
        <position position="114"/>
    </location>
</feature>
<dbReference type="Proteomes" id="UP000435036">
    <property type="component" value="Unassembled WGS sequence"/>
</dbReference>
<feature type="binding site" evidence="3">
    <location>
        <begin position="114"/>
        <end position="118"/>
    </location>
    <ligand>
        <name>substrate</name>
    </ligand>
</feature>
<feature type="binding site" evidence="3">
    <location>
        <position position="52"/>
    </location>
    <ligand>
        <name>substrate</name>
    </ligand>
</feature>
<comment type="caution">
    <text evidence="6">The sequence shown here is derived from an EMBL/GenBank/DDBJ whole genome shotgun (WGS) entry which is preliminary data.</text>
</comment>
<feature type="active site" description="Nucleophile" evidence="2">
    <location>
        <position position="9"/>
    </location>
</feature>
<feature type="binding site" evidence="3">
    <location>
        <position position="76"/>
    </location>
    <ligand>
        <name>substrate</name>
    </ligand>
</feature>
<dbReference type="PANTHER" id="PTHR43481:SF4">
    <property type="entry name" value="GLYCEROL-1-PHOSPHATE PHOSPHOHYDROLASE 1-RELATED"/>
    <property type="match status" value="1"/>
</dbReference>
<dbReference type="CDD" id="cd02598">
    <property type="entry name" value="HAD_BPGM"/>
    <property type="match status" value="1"/>
</dbReference>
<dbReference type="SFLD" id="SFLDS00003">
    <property type="entry name" value="Haloacid_Dehalogenase"/>
    <property type="match status" value="1"/>
</dbReference>
<feature type="binding site" evidence="3">
    <location>
        <position position="25"/>
    </location>
    <ligand>
        <name>substrate</name>
    </ligand>
</feature>
<dbReference type="OrthoDB" id="9797743at2"/>
<feature type="binding site" evidence="4">
    <location>
        <position position="9"/>
    </location>
    <ligand>
        <name>Mg(2+)</name>
        <dbReference type="ChEBI" id="CHEBI:18420"/>
    </ligand>
</feature>
<comment type="cofactor">
    <cofactor evidence="4">
        <name>Mg(2+)</name>
        <dbReference type="ChEBI" id="CHEBI:18420"/>
    </cofactor>
    <text evidence="4">Binds 2 magnesium ions per subunit.</text>
</comment>
<dbReference type="Gene3D" id="3.40.50.1000">
    <property type="entry name" value="HAD superfamily/HAD-like"/>
    <property type="match status" value="1"/>
</dbReference>
<dbReference type="InterPro" id="IPR010976">
    <property type="entry name" value="B-phosphoglucomutase_hydrolase"/>
</dbReference>
<dbReference type="GO" id="GO:0000287">
    <property type="term" value="F:magnesium ion binding"/>
    <property type="evidence" value="ECO:0007669"/>
    <property type="project" value="InterPro"/>
</dbReference>
<dbReference type="AlphaFoldDB" id="A0A6N8L2H8"/>
<evidence type="ECO:0000313" key="6">
    <source>
        <dbReference type="EMBL" id="MVZ63933.1"/>
    </source>
</evidence>
<protein>
    <submittedName>
        <fullName evidence="6">Beta-phosphoglucomutase</fullName>
        <ecNumber evidence="6">5.4.2.6</ecNumber>
    </submittedName>
</protein>
<sequence length="217" mass="23490">MALSACLFDLDGVLVDTAKYHFLAWKQLANSLGFDFSQAQNEELKGISRVESLRKILAWGGLDLPQSRQEELAQLKNGWYVEMISNMDETELLPGSLSLLESLRAHHIGIALGSASKNAKLILARTGISSYFDVIVDGNMVSKSKPDPEVFIRGAALLQVPASGCIVFEDASAGIEAAQRAHMKTIGIGQSTDLPAADMVVPDLSKIDLDTLQRLCC</sequence>
<dbReference type="EMBL" id="WSQA01000017">
    <property type="protein sequence ID" value="MVZ63933.1"/>
    <property type="molecule type" value="Genomic_DNA"/>
</dbReference>
<evidence type="ECO:0000256" key="5">
    <source>
        <dbReference type="PIRSR" id="PIRSR610972-4"/>
    </source>
</evidence>
<comment type="similarity">
    <text evidence="1">Belongs to the HAD-like hydrolase superfamily. CbbY/CbbZ/Gph/YieH family.</text>
</comment>
<keyword evidence="6" id="KW-0413">Isomerase</keyword>
<proteinExistence type="inferred from homology"/>
<dbReference type="PANTHER" id="PTHR43481">
    <property type="entry name" value="FRUCTOSE-1-PHOSPHATE PHOSPHATASE"/>
    <property type="match status" value="1"/>
</dbReference>
<dbReference type="RefSeq" id="WP_160370648.1">
    <property type="nucleotide sequence ID" value="NZ_WSQA01000017.1"/>
</dbReference>
<dbReference type="InterPro" id="IPR036412">
    <property type="entry name" value="HAD-like_sf"/>
</dbReference>
<keyword evidence="4" id="KW-0479">Metal-binding</keyword>
<keyword evidence="4" id="KW-0460">Magnesium</keyword>
<accession>A0A6N8L2H8</accession>
<dbReference type="NCBIfam" id="TIGR01990">
    <property type="entry name" value="bPGM"/>
    <property type="match status" value="1"/>
</dbReference>
<feature type="binding site" evidence="4">
    <location>
        <position position="169"/>
    </location>
    <ligand>
        <name>Mg(2+)</name>
        <dbReference type="ChEBI" id="CHEBI:18420"/>
    </ligand>
</feature>
<feature type="active site" description="Proton donor/acceptor" evidence="2">
    <location>
        <position position="11"/>
    </location>
</feature>
<dbReference type="InterPro" id="IPR010972">
    <property type="entry name" value="Beta-PGM"/>
</dbReference>
<feature type="binding site" evidence="4">
    <location>
        <position position="11"/>
    </location>
    <ligand>
        <name>Mg(2+)</name>
        <dbReference type="ChEBI" id="CHEBI:18420"/>
    </ligand>
</feature>
<feature type="site" description="Important for catalytic activity and assists the phosphoryl transfer reaction to Asp8 by balancing charge and orienting the reacting groups" evidence="5">
    <location>
        <position position="145"/>
    </location>
</feature>
<dbReference type="SFLD" id="SFLDG01135">
    <property type="entry name" value="C1.5.6:_HAD__Beta-PGM__Phospha"/>
    <property type="match status" value="1"/>
</dbReference>
<evidence type="ECO:0000256" key="4">
    <source>
        <dbReference type="PIRSR" id="PIRSR610972-3"/>
    </source>
</evidence>
<dbReference type="InterPro" id="IPR051806">
    <property type="entry name" value="HAD-like_SPP"/>
</dbReference>
<dbReference type="InterPro" id="IPR006439">
    <property type="entry name" value="HAD-SF_hydro_IA"/>
</dbReference>